<protein>
    <submittedName>
        <fullName evidence="3">FHA domain-containing protein</fullName>
    </submittedName>
</protein>
<dbReference type="InterPro" id="IPR000253">
    <property type="entry name" value="FHA_dom"/>
</dbReference>
<feature type="domain" description="FHA" evidence="2">
    <location>
        <begin position="51"/>
        <end position="75"/>
    </location>
</feature>
<dbReference type="Pfam" id="PF23893">
    <property type="entry name" value="Y4YQ_C"/>
    <property type="match status" value="1"/>
</dbReference>
<accession>A0ABU2WK19</accession>
<evidence type="ECO:0000313" key="4">
    <source>
        <dbReference type="Proteomes" id="UP001254608"/>
    </source>
</evidence>
<dbReference type="InterPro" id="IPR032030">
    <property type="entry name" value="YscD_cytoplasmic_dom"/>
</dbReference>
<keyword evidence="1" id="KW-1133">Transmembrane helix</keyword>
<keyword evidence="1" id="KW-0472">Membrane</keyword>
<proteinExistence type="predicted"/>
<feature type="transmembrane region" description="Helical" evidence="1">
    <location>
        <begin position="146"/>
        <end position="169"/>
    </location>
</feature>
<evidence type="ECO:0000256" key="1">
    <source>
        <dbReference type="SAM" id="Phobius"/>
    </source>
</evidence>
<evidence type="ECO:0000259" key="2">
    <source>
        <dbReference type="PROSITE" id="PS50006"/>
    </source>
</evidence>
<comment type="caution">
    <text evidence="3">The sequence shown here is derived from an EMBL/GenBank/DDBJ whole genome shotgun (WGS) entry which is preliminary data.</text>
</comment>
<gene>
    <name evidence="3" type="ORF">RM530_12685</name>
</gene>
<evidence type="ECO:0000313" key="3">
    <source>
        <dbReference type="EMBL" id="MDT0498215.1"/>
    </source>
</evidence>
<organism evidence="3 4">
    <name type="scientific">Banduia mediterranea</name>
    <dbReference type="NCBI Taxonomy" id="3075609"/>
    <lineage>
        <taxon>Bacteria</taxon>
        <taxon>Pseudomonadati</taxon>
        <taxon>Pseudomonadota</taxon>
        <taxon>Gammaproteobacteria</taxon>
        <taxon>Nevskiales</taxon>
        <taxon>Algiphilaceae</taxon>
        <taxon>Banduia</taxon>
    </lineage>
</organism>
<dbReference type="InterPro" id="IPR057770">
    <property type="entry name" value="YscD/Y4YQ_C"/>
</dbReference>
<sequence>MSTHAETLSILPGTQAPPARSTARAAEALALHVVGGLHNGACRVLQRHEILMIGSSPDCDLVLSDAGVARHHCVITRQGRNILLRAVDEAVMLDGHRLVPGEPRPLRTRMQVSVGSAVIALGPLGQREWPQPAATRNAGDIGPLRLSSLLAVLAGLGALGFAAALLAMFNEPEALPMPEPIPVVRKVVETMGLSELAISARSDGMPLIEGVVPDAGRAAELKTALKAQAPQAVMQVRTGEDIAEDVAEILRLSGIDARTVYQGHGRVEARGQLGDEAFLESIIYSRAMRDIQGLQKVVAVNYSNGDQPQPRMSPQRGKTVSTVISGRDPYLVTRDGSRYYVGAELPGGARLGGIDGNEVVIELGGKRQRVKGVGTQLASVSSIDTETQ</sequence>
<reference evidence="3 4" key="1">
    <citation type="submission" date="2023-09" db="EMBL/GenBank/DDBJ databases">
        <authorList>
            <person name="Rey-Velasco X."/>
        </authorList>
    </citation>
    <scope>NUCLEOTIDE SEQUENCE [LARGE SCALE GENOMIC DNA]</scope>
    <source>
        <strain evidence="3 4">W345</strain>
    </source>
</reference>
<dbReference type="InterPro" id="IPR008984">
    <property type="entry name" value="SMAD_FHA_dom_sf"/>
</dbReference>
<dbReference type="CDD" id="cd00060">
    <property type="entry name" value="FHA"/>
    <property type="match status" value="1"/>
</dbReference>
<dbReference type="RefSeq" id="WP_311365581.1">
    <property type="nucleotide sequence ID" value="NZ_JAVRIC010000018.1"/>
</dbReference>
<name>A0ABU2WK19_9GAMM</name>
<dbReference type="PROSITE" id="PS50006">
    <property type="entry name" value="FHA_DOMAIN"/>
    <property type="match status" value="1"/>
</dbReference>
<dbReference type="SUPFAM" id="SSF49879">
    <property type="entry name" value="SMAD/FHA domain"/>
    <property type="match status" value="1"/>
</dbReference>
<dbReference type="Gene3D" id="2.60.200.20">
    <property type="match status" value="1"/>
</dbReference>
<keyword evidence="4" id="KW-1185">Reference proteome</keyword>
<dbReference type="EMBL" id="JAVRIC010000018">
    <property type="protein sequence ID" value="MDT0498215.1"/>
    <property type="molecule type" value="Genomic_DNA"/>
</dbReference>
<dbReference type="Proteomes" id="UP001254608">
    <property type="component" value="Unassembled WGS sequence"/>
</dbReference>
<dbReference type="Pfam" id="PF16697">
    <property type="entry name" value="Yop-YscD_cpl"/>
    <property type="match status" value="1"/>
</dbReference>
<keyword evidence="1" id="KW-0812">Transmembrane</keyword>